<evidence type="ECO:0000313" key="2">
    <source>
        <dbReference type="EMBL" id="AEZ50865.1"/>
    </source>
</evidence>
<evidence type="ECO:0000256" key="1">
    <source>
        <dbReference type="SAM" id="Phobius"/>
    </source>
</evidence>
<organism evidence="2 3">
    <name type="scientific">Burkholderia phage DC1</name>
    <dbReference type="NCBI Taxonomy" id="2881398"/>
    <lineage>
        <taxon>Viruses</taxon>
        <taxon>Duplodnaviria</taxon>
        <taxon>Heunggongvirae</taxon>
        <taxon>Uroviricota</taxon>
        <taxon>Caudoviricetes</taxon>
        <taxon>Lessievirus</taxon>
        <taxon>Lessievirus DC1</taxon>
    </lineage>
</organism>
<dbReference type="RefSeq" id="YP_006589977.1">
    <property type="nucleotide sequence ID" value="NC_018452.1"/>
</dbReference>
<reference evidence="2 3" key="1">
    <citation type="journal article" date="2012" name="Appl. Environ. Microbiol.">
        <title>Characterization of DC1, a broad-host-range Bcep22-like podovirus.</title>
        <authorList>
            <person name="Lynch K.H."/>
            <person name="Stothard P."/>
            <person name="Dennis J.J."/>
        </authorList>
    </citation>
    <scope>NUCLEOTIDE SEQUENCE [LARGE SCALE GENOMIC DNA]</scope>
</reference>
<keyword evidence="3" id="KW-1185">Reference proteome</keyword>
<evidence type="ECO:0000313" key="3">
    <source>
        <dbReference type="Proteomes" id="UP000007817"/>
    </source>
</evidence>
<feature type="transmembrane region" description="Helical" evidence="1">
    <location>
        <begin position="7"/>
        <end position="26"/>
    </location>
</feature>
<dbReference type="KEGG" id="vg:13455396"/>
<dbReference type="GeneID" id="13455396"/>
<keyword evidence="1" id="KW-0812">Transmembrane</keyword>
<name>I6NVN6_9CAUD</name>
<keyword evidence="1" id="KW-0472">Membrane</keyword>
<gene>
    <name evidence="2" type="ORF">DC1_00047</name>
</gene>
<protein>
    <submittedName>
        <fullName evidence="2">Uncharacterized protein</fullName>
    </submittedName>
</protein>
<proteinExistence type="predicted"/>
<accession>I6NVN6</accession>
<dbReference type="Proteomes" id="UP000007817">
    <property type="component" value="Segment"/>
</dbReference>
<keyword evidence="1" id="KW-1133">Transmembrane helix</keyword>
<sequence>MKPTVHVRLALFGMVAILIFAALRGFGVW</sequence>
<dbReference type="EMBL" id="JN662425">
    <property type="protein sequence ID" value="AEZ50865.1"/>
    <property type="molecule type" value="Genomic_DNA"/>
</dbReference>